<keyword evidence="3" id="KW-1185">Reference proteome</keyword>
<dbReference type="PANTHER" id="PTHR41313">
    <property type="entry name" value="ADENINE-SPECIFIC METHYLTRANSFERASE"/>
    <property type="match status" value="1"/>
</dbReference>
<reference evidence="2 3" key="1">
    <citation type="submission" date="2019-05" db="EMBL/GenBank/DDBJ databases">
        <title>Mycolicibacterium sphagni ENV482 genome assembly.</title>
        <authorList>
            <person name="Chen W."/>
            <person name="Faulkner N.W."/>
            <person name="Hyman M.R."/>
        </authorList>
    </citation>
    <scope>NUCLEOTIDE SEQUENCE [LARGE SCALE GENOMIC DNA]</scope>
    <source>
        <strain evidence="2 3">ENV482</strain>
    </source>
</reference>
<gene>
    <name evidence="2" type="ORF">FEG63_21915</name>
</gene>
<dbReference type="InterPro" id="IPR014001">
    <property type="entry name" value="Helicase_ATP-bd"/>
</dbReference>
<evidence type="ECO:0000313" key="2">
    <source>
        <dbReference type="EMBL" id="NTY62201.1"/>
    </source>
</evidence>
<evidence type="ECO:0000313" key="3">
    <source>
        <dbReference type="Proteomes" id="UP000708347"/>
    </source>
</evidence>
<dbReference type="Pfam" id="PF13489">
    <property type="entry name" value="Methyltransf_23"/>
    <property type="match status" value="1"/>
</dbReference>
<name>A0ABX2JX16_9MYCO</name>
<dbReference type="Gene3D" id="3.40.50.300">
    <property type="entry name" value="P-loop containing nucleotide triphosphate hydrolases"/>
    <property type="match status" value="2"/>
</dbReference>
<dbReference type="Gene3D" id="3.40.50.150">
    <property type="entry name" value="Vaccinia Virus protein VP39"/>
    <property type="match status" value="1"/>
</dbReference>
<accession>A0ABX2JX16</accession>
<dbReference type="SUPFAM" id="SSF52540">
    <property type="entry name" value="P-loop containing nucleoside triphosphate hydrolases"/>
    <property type="match status" value="2"/>
</dbReference>
<proteinExistence type="predicted"/>
<comment type="caution">
    <text evidence="2">The sequence shown here is derived from an EMBL/GenBank/DDBJ whole genome shotgun (WGS) entry which is preliminary data.</text>
</comment>
<keyword evidence="2" id="KW-0808">Transferase</keyword>
<dbReference type="SUPFAM" id="SSF53335">
    <property type="entry name" value="S-adenosyl-L-methionine-dependent methyltransferases"/>
    <property type="match status" value="1"/>
</dbReference>
<dbReference type="GO" id="GO:0032259">
    <property type="term" value="P:methylation"/>
    <property type="evidence" value="ECO:0007669"/>
    <property type="project" value="UniProtKB-KW"/>
</dbReference>
<dbReference type="PRINTS" id="PR00507">
    <property type="entry name" value="N12N6MTFRASE"/>
</dbReference>
<dbReference type="InterPro" id="IPR052933">
    <property type="entry name" value="DNA_Protect_Modify"/>
</dbReference>
<dbReference type="EMBL" id="VBSB01000014">
    <property type="protein sequence ID" value="NTY62201.1"/>
    <property type="molecule type" value="Genomic_DNA"/>
</dbReference>
<protein>
    <submittedName>
        <fullName evidence="2">Methyltransferase domain-containing protein</fullName>
    </submittedName>
</protein>
<dbReference type="PANTHER" id="PTHR41313:SF1">
    <property type="entry name" value="DNA METHYLASE ADENINE-SPECIFIC DOMAIN-CONTAINING PROTEIN"/>
    <property type="match status" value="1"/>
</dbReference>
<feature type="domain" description="Helicase ATP-binding" evidence="1">
    <location>
        <begin position="765"/>
        <end position="1028"/>
    </location>
</feature>
<dbReference type="Proteomes" id="UP000708347">
    <property type="component" value="Unassembled WGS sequence"/>
</dbReference>
<dbReference type="InterPro" id="IPR027417">
    <property type="entry name" value="P-loop_NTPase"/>
</dbReference>
<dbReference type="SMART" id="SM00487">
    <property type="entry name" value="DEXDc"/>
    <property type="match status" value="1"/>
</dbReference>
<evidence type="ECO:0000259" key="1">
    <source>
        <dbReference type="SMART" id="SM00487"/>
    </source>
</evidence>
<dbReference type="GO" id="GO:0008168">
    <property type="term" value="F:methyltransferase activity"/>
    <property type="evidence" value="ECO:0007669"/>
    <property type="project" value="UniProtKB-KW"/>
</dbReference>
<dbReference type="RefSeq" id="WP_174399929.1">
    <property type="nucleotide sequence ID" value="NZ_VBSB01000014.1"/>
</dbReference>
<dbReference type="InterPro" id="IPR029063">
    <property type="entry name" value="SAM-dependent_MTases_sf"/>
</dbReference>
<organism evidence="2 3">
    <name type="scientific">Mycolicibacterium sphagni</name>
    <dbReference type="NCBI Taxonomy" id="1786"/>
    <lineage>
        <taxon>Bacteria</taxon>
        <taxon>Bacillati</taxon>
        <taxon>Actinomycetota</taxon>
        <taxon>Actinomycetes</taxon>
        <taxon>Mycobacteriales</taxon>
        <taxon>Mycobacteriaceae</taxon>
        <taxon>Mycolicibacterium</taxon>
    </lineage>
</organism>
<sequence>MTPTLSAARHAVAAARTLLELSTATPDARQRAALEAFPGWGPAATLFDPQPGDAWAELADELDDVAGQAMLTAGRVVDTSFFTPAALIGHIYGVLRAAGFTGGSVLDLGCGSGRFLRHAPADLPIDYTGVDADAISAHIAATLHPEAHIITGELQSISLPHKRFEAAIGNVPFSAANVHDGAIGFYGPLHEYFLVRAVSAVRPGGYVVVVTSRHTLDAKHGLSSTVRAHADLLAAVRLPSRYFSAEGTDVVADVLVLRVRNGDDGPRHGWHPGSAATVERSDVIAGRYCRTSVSSFWGQHPQCVAGQLRLTGFDRNALAVDADDPDAAVAAAFGAVSPMLVAYPDEAALPAELVDVRLTDAQGRKEGSLHVVGGQVVRVVDAELQSVTRPSAELHALIELRDRALELVSAEADWACPDTAVEPLRVTCREAYTDYVRRFGPLNRGVVTEGKVDPETGAPKLGWKVPTLGGFRSDPDAAIVLALEHFDQDGGQGIPAPILTRRVNRRPQPVHHAATAGAALAISMGEGRGLDLERLAGLLGLPGADAVFTALGDLVYRDPGDGRAVTARDYLAGNVRTKLRDALAAAAGDASYERNVAALQAVQPPWLGRHEIRIELGSPWVSAGDIADFCHEVFGHQASVEHIAPLAAWEVQGSRYRLSDQAKIAYCTQRKDAFDLLQIGLNGAAPIVYDEVYDERARTTRRVRNAEATEAAEQKLAAIGERFSIWVWENPDREQRIVDRYNHAMNSHVLRRHDGSHLTFPGLAEGIDLWPWQRDFVDQAVSSPAVMASHEVGLGKTLTAITLAMTLRQFGLANRVGLVVPNHLIEQVTREAYQSWPAGRFLIVTRADLHKDARRRFLGRCATGDWDLVIMTHETFSAIPVPAEVERAWLDDQLADLETYARGAGYTGKRVAAAVRSLQGRIQRLRNCTNDPDTITFKLLGLDYLAIDEADRFRRLPVTTRADGFSLGSSKRAVDLLLKMSMLRRANPNRPHAAFFTGTPFTNTLAEAYVWTQFLAPEQLAEAGLSHFDAWAAQFIRYETIVEVAPDGGGFRSRRRPAVVQNIPELRTMLGGFMSMVRADTTGLKRPNPVRHTVVVQPSTTTRDFMATLVDRADALRTRRVGADEDNMLLICGDGRKVALDPNLVGCTEEAPKLEAVAETVAEVYHRTRGLTYPGSVKPGAFQLVLCDLGTPKPGDNQSYGRIRTGLIGRGVPAEKIRFAHDATTPKAREVLFAGCRNGDIAVLIGSTPKVGIGTNIQTRLHSLHHVDPTWTASAWEQRNGRAIRTGNHHETVGIYSFVTAHTFDAFMFGVIERKSRGFEQLYRADSQLREIEDLGDGTLSFAELKAAAAGNTLLLRQHELSVQIRKLRLAHVTVQQNVRAMLQQATAAEETADMLARRVERLSEFAEHREGLGPVDLSATASAVCDPRGLHEHRHHRWSDYHVNIGFSTLDPGYQLRLSFGPRRTQLWSQVLPPKVRRRGAGAVQAWAEAVVGDWMAGLAGEIADTQRRRDAAHQRAVEARVAAACADTSEPHALLTARRELDAVNRAIHDELGDAGRTSSAA</sequence>
<keyword evidence="2" id="KW-0489">Methyltransferase</keyword>
<dbReference type="CDD" id="cd02440">
    <property type="entry name" value="AdoMet_MTases"/>
    <property type="match status" value="1"/>
</dbReference>